<evidence type="ECO:0000256" key="1">
    <source>
        <dbReference type="ARBA" id="ARBA00004170"/>
    </source>
</evidence>
<dbReference type="PROSITE" id="PS51746">
    <property type="entry name" value="PPM_2"/>
    <property type="match status" value="1"/>
</dbReference>
<name>A0A1R2AZ09_9CILI</name>
<dbReference type="GO" id="GO:0016020">
    <property type="term" value="C:membrane"/>
    <property type="evidence" value="ECO:0007669"/>
    <property type="project" value="UniProtKB-SubCell"/>
</dbReference>
<dbReference type="SUPFAM" id="SSF81606">
    <property type="entry name" value="PP2C-like"/>
    <property type="match status" value="1"/>
</dbReference>
<keyword evidence="4 6" id="KW-0904">Protein phosphatase</keyword>
<dbReference type="InterPro" id="IPR036457">
    <property type="entry name" value="PPM-type-like_dom_sf"/>
</dbReference>
<evidence type="ECO:0000313" key="9">
    <source>
        <dbReference type="EMBL" id="OMJ69748.1"/>
    </source>
</evidence>
<evidence type="ECO:0000256" key="5">
    <source>
        <dbReference type="ARBA" id="ARBA00023136"/>
    </source>
</evidence>
<feature type="compositionally biased region" description="Polar residues" evidence="7">
    <location>
        <begin position="76"/>
        <end position="86"/>
    </location>
</feature>
<dbReference type="Pfam" id="PF00481">
    <property type="entry name" value="PP2C"/>
    <property type="match status" value="1"/>
</dbReference>
<organism evidence="9 10">
    <name type="scientific">Stentor coeruleus</name>
    <dbReference type="NCBI Taxonomy" id="5963"/>
    <lineage>
        <taxon>Eukaryota</taxon>
        <taxon>Sar</taxon>
        <taxon>Alveolata</taxon>
        <taxon>Ciliophora</taxon>
        <taxon>Postciliodesmatophora</taxon>
        <taxon>Heterotrichea</taxon>
        <taxon>Heterotrichida</taxon>
        <taxon>Stentoridae</taxon>
        <taxon>Stentor</taxon>
    </lineage>
</organism>
<comment type="caution">
    <text evidence="9">The sequence shown here is derived from an EMBL/GenBank/DDBJ whole genome shotgun (WGS) entry which is preliminary data.</text>
</comment>
<dbReference type="PANTHER" id="PTHR47992">
    <property type="entry name" value="PROTEIN PHOSPHATASE"/>
    <property type="match status" value="1"/>
</dbReference>
<dbReference type="SMART" id="SM00331">
    <property type="entry name" value="PP2C_SIG"/>
    <property type="match status" value="1"/>
</dbReference>
<keyword evidence="3 6" id="KW-0378">Hydrolase</keyword>
<keyword evidence="10" id="KW-1185">Reference proteome</keyword>
<feature type="domain" description="PPM-type phosphatase" evidence="8">
    <location>
        <begin position="139"/>
        <end position="427"/>
    </location>
</feature>
<evidence type="ECO:0000256" key="6">
    <source>
        <dbReference type="RuleBase" id="RU003465"/>
    </source>
</evidence>
<evidence type="ECO:0000256" key="2">
    <source>
        <dbReference type="ARBA" id="ARBA00022723"/>
    </source>
</evidence>
<dbReference type="InterPro" id="IPR000222">
    <property type="entry name" value="PP2C_BS"/>
</dbReference>
<proteinExistence type="inferred from homology"/>
<sequence length="432" mass="47857">MALRTNFKFFGEASTKPFGGRKLPSKSPQRNISKGPTKATHRPGKSLAATLPKKPLSLAIGGSVNTDEKPLITGLLANSKNSTPKNADQRSSKSAKHRRFLSLADRPLSHNTLRKPEPEKTNRRKFSLEARPEVPVVVKYSHYTQTGFIPGNSTKVNQDSFFAHVNFANYSDLYFFGVCDGHGFYGGEVSGYVKQRLPALLSQHPNIYTNPRKALNSEILRCNAELSQINLDVNFSGTTLVCVLIKGSTLYCANVGDSRALIARQINDSSNNTSTGRHWMSIALSRDHKPDDKTESARIIQCNGRVESYQDENGNPVGPARVWLKNQDLPGLAMSRSMGDAVASSVGVIAEPEILEFQLTSEDKFIIIGSDGIFEFLSNEEVVKIFVPYWKNKDIEGGCECLWREANTRWKTEEEVIDDITNVCVFLDVPGK</sequence>
<dbReference type="CDD" id="cd00143">
    <property type="entry name" value="PP2Cc"/>
    <property type="match status" value="1"/>
</dbReference>
<gene>
    <name evidence="9" type="ORF">SteCoe_32452</name>
</gene>
<feature type="region of interest" description="Disordered" evidence="7">
    <location>
        <begin position="76"/>
        <end position="123"/>
    </location>
</feature>
<dbReference type="FunFam" id="3.60.40.10:FF:000051">
    <property type="entry name" value="Protein phosphatase 2C-like protein"/>
    <property type="match status" value="1"/>
</dbReference>
<evidence type="ECO:0000259" key="8">
    <source>
        <dbReference type="PROSITE" id="PS51746"/>
    </source>
</evidence>
<comment type="subcellular location">
    <subcellularLocation>
        <location evidence="1">Membrane</location>
        <topology evidence="1">Peripheral membrane protein</topology>
    </subcellularLocation>
</comment>
<evidence type="ECO:0000256" key="3">
    <source>
        <dbReference type="ARBA" id="ARBA00022801"/>
    </source>
</evidence>
<evidence type="ECO:0000313" key="10">
    <source>
        <dbReference type="Proteomes" id="UP000187209"/>
    </source>
</evidence>
<dbReference type="InterPro" id="IPR001932">
    <property type="entry name" value="PPM-type_phosphatase-like_dom"/>
</dbReference>
<dbReference type="SMART" id="SM00332">
    <property type="entry name" value="PP2Cc"/>
    <property type="match status" value="1"/>
</dbReference>
<keyword evidence="5" id="KW-0472">Membrane</keyword>
<dbReference type="Proteomes" id="UP000187209">
    <property type="component" value="Unassembled WGS sequence"/>
</dbReference>
<dbReference type="PROSITE" id="PS01032">
    <property type="entry name" value="PPM_1"/>
    <property type="match status" value="1"/>
</dbReference>
<keyword evidence="2" id="KW-0479">Metal-binding</keyword>
<dbReference type="EMBL" id="MPUH01001163">
    <property type="protein sequence ID" value="OMJ69748.1"/>
    <property type="molecule type" value="Genomic_DNA"/>
</dbReference>
<dbReference type="OrthoDB" id="10264738at2759"/>
<accession>A0A1R2AZ09</accession>
<protein>
    <recommendedName>
        <fullName evidence="8">PPM-type phosphatase domain-containing protein</fullName>
    </recommendedName>
</protein>
<evidence type="ECO:0000256" key="7">
    <source>
        <dbReference type="SAM" id="MobiDB-lite"/>
    </source>
</evidence>
<dbReference type="Gene3D" id="3.60.40.10">
    <property type="entry name" value="PPM-type phosphatase domain"/>
    <property type="match status" value="1"/>
</dbReference>
<reference evidence="9 10" key="1">
    <citation type="submission" date="2016-11" db="EMBL/GenBank/DDBJ databases">
        <title>The macronuclear genome of Stentor coeruleus: a giant cell with tiny introns.</title>
        <authorList>
            <person name="Slabodnick M."/>
            <person name="Ruby J.G."/>
            <person name="Reiff S.B."/>
            <person name="Swart E.C."/>
            <person name="Gosai S."/>
            <person name="Prabakaran S."/>
            <person name="Witkowska E."/>
            <person name="Larue G.E."/>
            <person name="Fisher S."/>
            <person name="Freeman R.M."/>
            <person name="Gunawardena J."/>
            <person name="Chu W."/>
            <person name="Stover N.A."/>
            <person name="Gregory B.D."/>
            <person name="Nowacki M."/>
            <person name="Derisi J."/>
            <person name="Roy S.W."/>
            <person name="Marshall W.F."/>
            <person name="Sood P."/>
        </authorList>
    </citation>
    <scope>NUCLEOTIDE SEQUENCE [LARGE SCALE GENOMIC DNA]</scope>
    <source>
        <strain evidence="9">WM001</strain>
    </source>
</reference>
<comment type="similarity">
    <text evidence="6">Belongs to the PP2C family.</text>
</comment>
<dbReference type="GO" id="GO:0046872">
    <property type="term" value="F:metal ion binding"/>
    <property type="evidence" value="ECO:0007669"/>
    <property type="project" value="UniProtKB-KW"/>
</dbReference>
<dbReference type="InterPro" id="IPR015655">
    <property type="entry name" value="PP2C"/>
</dbReference>
<feature type="compositionally biased region" description="Basic and acidic residues" evidence="7">
    <location>
        <begin position="114"/>
        <end position="123"/>
    </location>
</feature>
<evidence type="ECO:0000256" key="4">
    <source>
        <dbReference type="ARBA" id="ARBA00022912"/>
    </source>
</evidence>
<dbReference type="AlphaFoldDB" id="A0A1R2AZ09"/>
<feature type="region of interest" description="Disordered" evidence="7">
    <location>
        <begin position="14"/>
        <end position="45"/>
    </location>
</feature>
<dbReference type="GO" id="GO:0004722">
    <property type="term" value="F:protein serine/threonine phosphatase activity"/>
    <property type="evidence" value="ECO:0007669"/>
    <property type="project" value="InterPro"/>
</dbReference>